<dbReference type="Pfam" id="PF06452">
    <property type="entry name" value="CBM9_1"/>
    <property type="match status" value="1"/>
</dbReference>
<dbReference type="PANTHER" id="PTHR35532:SF5">
    <property type="entry name" value="CARBOHYDRATE-BINDING DOMAIN-CONTAINING PROTEIN"/>
    <property type="match status" value="1"/>
</dbReference>
<evidence type="ECO:0000313" key="4">
    <source>
        <dbReference type="Proteomes" id="UP000309872"/>
    </source>
</evidence>
<evidence type="ECO:0000259" key="2">
    <source>
        <dbReference type="Pfam" id="PF06452"/>
    </source>
</evidence>
<dbReference type="InterPro" id="IPR010502">
    <property type="entry name" value="Carb-bd_dom_fam9"/>
</dbReference>
<comment type="caution">
    <text evidence="3">The sequence shown here is derived from an EMBL/GenBank/DDBJ whole genome shotgun (WGS) entry which is preliminary data.</text>
</comment>
<evidence type="ECO:0000256" key="1">
    <source>
        <dbReference type="SAM" id="SignalP"/>
    </source>
</evidence>
<reference evidence="3 4" key="1">
    <citation type="submission" date="2019-04" db="EMBL/GenBank/DDBJ databases">
        <title>Sphingobacterium olei sp. nov., isolated from oil-contaminated soil.</title>
        <authorList>
            <person name="Liu B."/>
        </authorList>
    </citation>
    <scope>NUCLEOTIDE SEQUENCE [LARGE SCALE GENOMIC DNA]</scope>
    <source>
        <strain evidence="3 4">Y3L14</strain>
    </source>
</reference>
<sequence>MNSYQILIFIVCLSLNAPTGVAQSSIDEIATMQSLPLKYQVFKTDERISIDGKADEVVWKKAPWTSDFMDIEGAHQLKPMYKTATKMLWDNEFLYIYAELEDPHIWGDITTHDAIIYHNNDFEIFIKPFEQHPFYYEIEINPLNTVMDLMMPKPYRFGGEAIMSWDVKNLKSAVHIEGTLNNPSDKDSYWSVEIAIPFTSLNTFGRPTTPKVNSLWRINFSRVQWQYEYINGKYSRKKHENGKPISEDNWVWSPIGVINMHYPERWGYLQFMEEDKKQDDYITHANQKIAWNIFYLQQLHRQKNGRFSVDIATLEGYRLFLENDLKSTPLTFLTNDDQTFFHIIIKDPATPHTFSLDSHGNYNISYE</sequence>
<dbReference type="Gene3D" id="2.60.40.1190">
    <property type="match status" value="1"/>
</dbReference>
<feature type="chain" id="PRO_5020419318" description="Carbohydrate-binding domain-containing protein" evidence="1">
    <location>
        <begin position="23"/>
        <end position="367"/>
    </location>
</feature>
<dbReference type="AlphaFoldDB" id="A0A4U0H544"/>
<accession>A0A4U0H544</accession>
<feature type="signal peptide" evidence="1">
    <location>
        <begin position="1"/>
        <end position="22"/>
    </location>
</feature>
<organism evidence="3 4">
    <name type="scientific">Sphingobacterium alkalisoli</name>
    <dbReference type="NCBI Taxonomy" id="1874115"/>
    <lineage>
        <taxon>Bacteria</taxon>
        <taxon>Pseudomonadati</taxon>
        <taxon>Bacteroidota</taxon>
        <taxon>Sphingobacteriia</taxon>
        <taxon>Sphingobacteriales</taxon>
        <taxon>Sphingobacteriaceae</taxon>
        <taxon>Sphingobacterium</taxon>
    </lineage>
</organism>
<dbReference type="SUPFAM" id="SSF49344">
    <property type="entry name" value="CBD9-like"/>
    <property type="match status" value="1"/>
</dbReference>
<dbReference type="GO" id="GO:0030246">
    <property type="term" value="F:carbohydrate binding"/>
    <property type="evidence" value="ECO:0007669"/>
    <property type="project" value="InterPro"/>
</dbReference>
<name>A0A4U0H544_9SPHI</name>
<protein>
    <recommendedName>
        <fullName evidence="2">Carbohydrate-binding domain-containing protein</fullName>
    </recommendedName>
</protein>
<keyword evidence="4" id="KW-1185">Reference proteome</keyword>
<dbReference type="EMBL" id="SUKA01000002">
    <property type="protein sequence ID" value="TJY66825.1"/>
    <property type="molecule type" value="Genomic_DNA"/>
</dbReference>
<dbReference type="CDD" id="cd09620">
    <property type="entry name" value="CBM9_like_3"/>
    <property type="match status" value="1"/>
</dbReference>
<dbReference type="RefSeq" id="WP_136820174.1">
    <property type="nucleotide sequence ID" value="NZ_BMJX01000002.1"/>
</dbReference>
<dbReference type="PANTHER" id="PTHR35532">
    <property type="entry name" value="SIMILAR TO POLYHYDROXYALKANOATE DEPOLYMERASE"/>
    <property type="match status" value="1"/>
</dbReference>
<gene>
    <name evidence="3" type="ORF">FAZ19_07895</name>
</gene>
<dbReference type="Proteomes" id="UP000309872">
    <property type="component" value="Unassembled WGS sequence"/>
</dbReference>
<evidence type="ECO:0000313" key="3">
    <source>
        <dbReference type="EMBL" id="TJY66825.1"/>
    </source>
</evidence>
<feature type="domain" description="Carbohydrate-binding" evidence="2">
    <location>
        <begin position="50"/>
        <end position="201"/>
    </location>
</feature>
<dbReference type="OrthoDB" id="9786766at2"/>
<dbReference type="GO" id="GO:0004553">
    <property type="term" value="F:hydrolase activity, hydrolyzing O-glycosyl compounds"/>
    <property type="evidence" value="ECO:0007669"/>
    <property type="project" value="InterPro"/>
</dbReference>
<dbReference type="GO" id="GO:0016052">
    <property type="term" value="P:carbohydrate catabolic process"/>
    <property type="evidence" value="ECO:0007669"/>
    <property type="project" value="InterPro"/>
</dbReference>
<keyword evidence="1" id="KW-0732">Signal</keyword>
<proteinExistence type="predicted"/>